<evidence type="ECO:0000256" key="3">
    <source>
        <dbReference type="ARBA" id="ARBA00007371"/>
    </source>
</evidence>
<protein>
    <recommendedName>
        <fullName evidence="10">Beta-defensin</fullName>
    </recommendedName>
</protein>
<dbReference type="GO" id="GO:0061844">
    <property type="term" value="P:antimicrobial humoral immune response mediated by antimicrobial peptide"/>
    <property type="evidence" value="ECO:0007669"/>
    <property type="project" value="Ensembl"/>
</dbReference>
<keyword evidence="9" id="KW-1015">Disulfide bond</keyword>
<evidence type="ECO:0000256" key="8">
    <source>
        <dbReference type="ARBA" id="ARBA00023022"/>
    </source>
</evidence>
<comment type="similarity">
    <text evidence="3 10">Belongs to the beta-defensin family.</text>
</comment>
<dbReference type="InterPro" id="IPR025933">
    <property type="entry name" value="Beta_defensin_dom"/>
</dbReference>
<keyword evidence="7 10" id="KW-0211">Defensin</keyword>
<proteinExistence type="inferred from homology"/>
<evidence type="ECO:0000313" key="13">
    <source>
        <dbReference type="Proteomes" id="UP000694387"/>
    </source>
</evidence>
<evidence type="ECO:0000256" key="7">
    <source>
        <dbReference type="ARBA" id="ARBA00022940"/>
    </source>
</evidence>
<gene>
    <name evidence="12" type="primary">DEFB127</name>
</gene>
<sequence length="100" mass="11682">MRLLLMLAILLFHKSTVTEQLKKCWGEYIRGHCRKICKITEIRQVLCENGRYCCLNILELEARKKITKPTRPKPMTYTITLPQDEDINVDNFLSPKANST</sequence>
<dbReference type="Ensembl" id="ENSEAST00005005287.2">
    <property type="protein sequence ID" value="ENSEASP00005004826.2"/>
    <property type="gene ID" value="ENSEASG00005003639.2"/>
</dbReference>
<keyword evidence="13" id="KW-1185">Reference proteome</keyword>
<dbReference type="GO" id="GO:0050829">
    <property type="term" value="P:defense response to Gram-negative bacterium"/>
    <property type="evidence" value="ECO:0007669"/>
    <property type="project" value="Ensembl"/>
</dbReference>
<dbReference type="Pfam" id="PF13841">
    <property type="entry name" value="Defensin_beta_2"/>
    <property type="match status" value="1"/>
</dbReference>
<dbReference type="GO" id="GO:0005576">
    <property type="term" value="C:extracellular region"/>
    <property type="evidence" value="ECO:0007669"/>
    <property type="project" value="UniProtKB-SubCell"/>
</dbReference>
<dbReference type="PANTHER" id="PTHR15001">
    <property type="entry name" value="BETA-DEFENSIN 123-RELATED"/>
    <property type="match status" value="1"/>
</dbReference>
<dbReference type="GO" id="GO:0045087">
    <property type="term" value="P:innate immune response"/>
    <property type="evidence" value="ECO:0007669"/>
    <property type="project" value="InterPro"/>
</dbReference>
<feature type="signal peptide" evidence="10">
    <location>
        <begin position="1"/>
        <end position="18"/>
    </location>
</feature>
<evidence type="ECO:0000256" key="2">
    <source>
        <dbReference type="ARBA" id="ARBA00004613"/>
    </source>
</evidence>
<evidence type="ECO:0000256" key="10">
    <source>
        <dbReference type="RuleBase" id="RU231113"/>
    </source>
</evidence>
<name>A0A8C4L7T9_EQUAS</name>
<reference evidence="12 13" key="1">
    <citation type="journal article" date="2020" name="Nat. Commun.">
        <title>Donkey genomes provide new insights into domestication and selection for coat color.</title>
        <authorList>
            <person name="Wang"/>
            <person name="C."/>
            <person name="Li"/>
            <person name="H."/>
            <person name="Guo"/>
            <person name="Y."/>
            <person name="Huang"/>
            <person name="J."/>
            <person name="Sun"/>
            <person name="Y."/>
            <person name="Min"/>
            <person name="J."/>
            <person name="Wang"/>
            <person name="J."/>
            <person name="Fang"/>
            <person name="X."/>
            <person name="Zhao"/>
            <person name="Z."/>
            <person name="Wang"/>
            <person name="S."/>
            <person name="Zhang"/>
            <person name="Y."/>
            <person name="Liu"/>
            <person name="Q."/>
            <person name="Jiang"/>
            <person name="Q."/>
            <person name="Wang"/>
            <person name="X."/>
            <person name="Guo"/>
            <person name="Y."/>
            <person name="Yang"/>
            <person name="C."/>
            <person name="Wang"/>
            <person name="Y."/>
            <person name="Tian"/>
            <person name="F."/>
            <person name="Zhuang"/>
            <person name="G."/>
            <person name="Fan"/>
            <person name="Y."/>
            <person name="Gao"/>
            <person name="Q."/>
            <person name="Li"/>
            <person name="Y."/>
            <person name="Ju"/>
            <person name="Z."/>
            <person name="Li"/>
            <person name="J."/>
            <person name="Li"/>
            <person name="R."/>
            <person name="Hou"/>
            <person name="M."/>
            <person name="Yang"/>
            <person name="G."/>
            <person name="Liu"/>
            <person name="G."/>
            <person name="Liu"/>
            <person name="W."/>
            <person name="Guo"/>
            <person name="J."/>
            <person name="Pan"/>
            <person name="S."/>
            <person name="Fan"/>
            <person name="G."/>
            <person name="Zhang"/>
            <person name="W."/>
            <person name="Zhang"/>
            <person name="R."/>
            <person name="Yu"/>
            <person name="J."/>
            <person name="Zhang"/>
            <person name="X."/>
            <person name="Yin"/>
            <person name="Q."/>
            <person name="Ji"/>
            <person name="C."/>
            <person name="Jin"/>
            <person name="Y."/>
            <person name="Yue"/>
            <person name="G."/>
            <person name="Liu"/>
            <person name="M."/>
            <person name="Xu"/>
            <person name="J."/>
            <person name="Liu"/>
            <person name="S."/>
            <person name="Jordana"/>
            <person name="J."/>
            <person name="Noce"/>
            <person name="A."/>
            <person name="Amills"/>
            <person name="M."/>
            <person name="Wu"/>
            <person name="D.D."/>
            <person name="Li"/>
            <person name="S."/>
            <person name="Zhou"/>
            <person name="X. and Zhong"/>
            <person name="J."/>
        </authorList>
    </citation>
    <scope>NUCLEOTIDE SEQUENCE [LARGE SCALE GENOMIC DNA]</scope>
</reference>
<evidence type="ECO:0000256" key="9">
    <source>
        <dbReference type="ARBA" id="ARBA00023157"/>
    </source>
</evidence>
<feature type="chain" id="PRO_5040527787" description="Beta-defensin" evidence="10">
    <location>
        <begin position="19"/>
        <end position="100"/>
    </location>
</feature>
<reference evidence="12" key="3">
    <citation type="submission" date="2025-09" db="UniProtKB">
        <authorList>
            <consortium name="Ensembl"/>
        </authorList>
    </citation>
    <scope>IDENTIFICATION</scope>
</reference>
<keyword evidence="6 10" id="KW-0732">Signal</keyword>
<dbReference type="AlphaFoldDB" id="A0A8C4L7T9"/>
<dbReference type="GeneTree" id="ENSGT00530000064502"/>
<evidence type="ECO:0000256" key="1">
    <source>
        <dbReference type="ARBA" id="ARBA00002878"/>
    </source>
</evidence>
<dbReference type="InterPro" id="IPR050544">
    <property type="entry name" value="Beta-defensin"/>
</dbReference>
<dbReference type="Proteomes" id="UP000694387">
    <property type="component" value="Chromosome 15"/>
</dbReference>
<dbReference type="PANTHER" id="PTHR15001:SF3">
    <property type="entry name" value="BETA-DEFENSIN 123"/>
    <property type="match status" value="1"/>
</dbReference>
<evidence type="ECO:0000313" key="12">
    <source>
        <dbReference type="Ensembl" id="ENSEASP00005004826.2"/>
    </source>
</evidence>
<evidence type="ECO:0000256" key="4">
    <source>
        <dbReference type="ARBA" id="ARBA00022525"/>
    </source>
</evidence>
<comment type="subcellular location">
    <subcellularLocation>
        <location evidence="2 10">Secreted</location>
    </subcellularLocation>
</comment>
<feature type="domain" description="Beta-defensin" evidence="11">
    <location>
        <begin position="23"/>
        <end position="54"/>
    </location>
</feature>
<keyword evidence="4 10" id="KW-0964">Secreted</keyword>
<accession>A0A8C4L7T9</accession>
<reference evidence="12" key="2">
    <citation type="submission" date="2025-08" db="UniProtKB">
        <authorList>
            <consortium name="Ensembl"/>
        </authorList>
    </citation>
    <scope>IDENTIFICATION</scope>
</reference>
<evidence type="ECO:0000256" key="5">
    <source>
        <dbReference type="ARBA" id="ARBA00022529"/>
    </source>
</evidence>
<comment type="function">
    <text evidence="1 10">Has antibacterial activity.</text>
</comment>
<keyword evidence="8 10" id="KW-0044">Antibiotic</keyword>
<evidence type="ECO:0000259" key="11">
    <source>
        <dbReference type="Pfam" id="PF13841"/>
    </source>
</evidence>
<evidence type="ECO:0000256" key="6">
    <source>
        <dbReference type="ARBA" id="ARBA00022729"/>
    </source>
</evidence>
<organism evidence="12 13">
    <name type="scientific">Equus asinus</name>
    <name type="common">Donkey</name>
    <name type="synonym">Equus africanus asinus</name>
    <dbReference type="NCBI Taxonomy" id="9793"/>
    <lineage>
        <taxon>Eukaryota</taxon>
        <taxon>Metazoa</taxon>
        <taxon>Chordata</taxon>
        <taxon>Craniata</taxon>
        <taxon>Vertebrata</taxon>
        <taxon>Euteleostomi</taxon>
        <taxon>Mammalia</taxon>
        <taxon>Eutheria</taxon>
        <taxon>Laurasiatheria</taxon>
        <taxon>Perissodactyla</taxon>
        <taxon>Equidae</taxon>
        <taxon>Equus</taxon>
    </lineage>
</organism>
<keyword evidence="5 10" id="KW-0929">Antimicrobial</keyword>